<dbReference type="SUPFAM" id="SSF53098">
    <property type="entry name" value="Ribonuclease H-like"/>
    <property type="match status" value="1"/>
</dbReference>
<dbReference type="PANTHER" id="PTHR28083:SF1">
    <property type="entry name" value="GOOD FOR FULL DBP5 ACTIVITY PROTEIN 2"/>
    <property type="match status" value="1"/>
</dbReference>
<dbReference type="PANTHER" id="PTHR28083">
    <property type="entry name" value="GOOD FOR FULL DBP5 ACTIVITY PROTEIN 2"/>
    <property type="match status" value="1"/>
</dbReference>
<dbReference type="InterPro" id="IPR013520">
    <property type="entry name" value="Ribonucl_H"/>
</dbReference>
<evidence type="ECO:0000259" key="1">
    <source>
        <dbReference type="SMART" id="SM00479"/>
    </source>
</evidence>
<comment type="caution">
    <text evidence="2">The sequence shown here is derived from an EMBL/GenBank/DDBJ whole genome shotgun (WGS) entry which is preliminary data.</text>
</comment>
<protein>
    <recommendedName>
        <fullName evidence="1">Exonuclease domain-containing protein</fullName>
    </recommendedName>
</protein>
<dbReference type="InterPro" id="IPR036397">
    <property type="entry name" value="RNaseH_sf"/>
</dbReference>
<dbReference type="Proteomes" id="UP001150569">
    <property type="component" value="Unassembled WGS sequence"/>
</dbReference>
<dbReference type="OrthoDB" id="5953249at2759"/>
<dbReference type="SMART" id="SM00479">
    <property type="entry name" value="EXOIII"/>
    <property type="match status" value="1"/>
</dbReference>
<evidence type="ECO:0000313" key="3">
    <source>
        <dbReference type="Proteomes" id="UP001150569"/>
    </source>
</evidence>
<dbReference type="AlphaFoldDB" id="A0A9W8DPM7"/>
<dbReference type="InterPro" id="IPR040151">
    <property type="entry name" value="Gfd2/YDR514C-like"/>
</dbReference>
<dbReference type="Gene3D" id="3.30.420.10">
    <property type="entry name" value="Ribonuclease H-like superfamily/Ribonuclease H"/>
    <property type="match status" value="1"/>
</dbReference>
<dbReference type="InterPro" id="IPR012337">
    <property type="entry name" value="RNaseH-like_sf"/>
</dbReference>
<dbReference type="EMBL" id="JANBPT010000780">
    <property type="protein sequence ID" value="KAJ1913030.1"/>
    <property type="molecule type" value="Genomic_DNA"/>
</dbReference>
<dbReference type="GO" id="GO:0003676">
    <property type="term" value="F:nucleic acid binding"/>
    <property type="evidence" value="ECO:0007669"/>
    <property type="project" value="InterPro"/>
</dbReference>
<dbReference type="Pfam" id="PF21762">
    <property type="entry name" value="DEDDh_C"/>
    <property type="match status" value="1"/>
</dbReference>
<accession>A0A9W8DPM7</accession>
<dbReference type="InterPro" id="IPR048519">
    <property type="entry name" value="Gfd2/YDR514C-like_C"/>
</dbReference>
<organism evidence="2 3">
    <name type="scientific">Tieghemiomyces parasiticus</name>
    <dbReference type="NCBI Taxonomy" id="78921"/>
    <lineage>
        <taxon>Eukaryota</taxon>
        <taxon>Fungi</taxon>
        <taxon>Fungi incertae sedis</taxon>
        <taxon>Zoopagomycota</taxon>
        <taxon>Kickxellomycotina</taxon>
        <taxon>Dimargaritomycetes</taxon>
        <taxon>Dimargaritales</taxon>
        <taxon>Dimargaritaceae</taxon>
        <taxon>Tieghemiomyces</taxon>
    </lineage>
</organism>
<keyword evidence="3" id="KW-1185">Reference proteome</keyword>
<evidence type="ECO:0000313" key="2">
    <source>
        <dbReference type="EMBL" id="KAJ1913030.1"/>
    </source>
</evidence>
<sequence length="203" mass="23276">MADMSAALQCSPGDIAKLQEARELYVQPCRVFVSFDIEAYERHQHLLTEIGWSVFDTRLTTLENTHYIIQENSHLRNGRYVPDNRHRFDFGTSQYASLAQALDEFRALLARYPRAVLVGHGVASDFKYLRRQNFHFRDDFMTVDTQQLYRAFANVRNGTGLAKVLTALSIRHGNLHNAGNDARYTLQAMLAMVTRPWVPPTLS</sequence>
<reference evidence="2" key="1">
    <citation type="submission" date="2022-07" db="EMBL/GenBank/DDBJ databases">
        <title>Phylogenomic reconstructions and comparative analyses of Kickxellomycotina fungi.</title>
        <authorList>
            <person name="Reynolds N.K."/>
            <person name="Stajich J.E."/>
            <person name="Barry K."/>
            <person name="Grigoriev I.V."/>
            <person name="Crous P."/>
            <person name="Smith M.E."/>
        </authorList>
    </citation>
    <scope>NUCLEOTIDE SEQUENCE</scope>
    <source>
        <strain evidence="2">RSA 861</strain>
    </source>
</reference>
<gene>
    <name evidence="2" type="ORF">IWQ60_009389</name>
</gene>
<proteinExistence type="predicted"/>
<feature type="domain" description="Exonuclease" evidence="1">
    <location>
        <begin position="31"/>
        <end position="198"/>
    </location>
</feature>
<name>A0A9W8DPM7_9FUNG</name>
<dbReference type="GO" id="GO:0005634">
    <property type="term" value="C:nucleus"/>
    <property type="evidence" value="ECO:0007669"/>
    <property type="project" value="TreeGrafter"/>
</dbReference>